<evidence type="ECO:0000256" key="3">
    <source>
        <dbReference type="SAM" id="MobiDB-lite"/>
    </source>
</evidence>
<sequence>MPRPPLLLPGHTNSETEGLRQSLLYKEAEERFRSSRGQWTDGGSTRGRDGDAVAGARRRGQSQFERNEDHEACVMATEVESVESVGIVERRMATFFMRAGGSILASMAGGGVVFLGSTESGGSDCLCLHSISRSCTGIHLFVRAGAKTKKALRDALEREKEKEYQREKRELLAQVRNRKKLAWLQREQVLTQDECEVQKVWPFWRKKKKSELDDRAMTKEIVELSKKQQLDQVFKLIEEAKKEKEGWTPNIIIMNTVVAACVRCHDIDRAIQVYQEMIEDNGCGVDNVTYGTLLRGLGEARRLDDAFELVETIVGGQAPGSPKLTDVHLNTLVNACVEAGDSLRAKGVLLRYRSSVSKTGPSTLTYNLLIKGCARSDKPLEALKLKEEMINQGLQPQRLTYNSLIFACLKGGDMDQAFELLKEMKLEARRLNTSRLLPDVVTYTTLLKGAAHGNIDSVLKLVAEMKRSPTVVLDRIAYTAIIDACIAAQAPEEGLRFLEEMKELAKSDPHMKPKSHAFLALMRAYAENGDIEMVRNLKQQMVPLSAGNVTAEDRAQADELLIEAAVNLGQVGLARQLLRTMVGLKKGIPLTNRAHMVLVRLQTLVGFGDNLFKPYMLKAGISPYDTVESIMVPYEEARPLLAETNIKTVMMRFFKEDAIPVIDEQGGCVGVVYSEDIFEIDVRLRDVMRGPPPDVTTSTLILRAVGLLLEPQIKLLAVVSSRTVYSSTKNTSRELPLGFITRDTIFSLGQCQPIAEALRTQQVSEQSVQT</sequence>
<evidence type="ECO:0000313" key="6">
    <source>
        <dbReference type="Proteomes" id="UP000077202"/>
    </source>
</evidence>
<dbReference type="PANTHER" id="PTHR47581">
    <property type="entry name" value="OS09G0431600 PROTEIN"/>
    <property type="match status" value="1"/>
</dbReference>
<feature type="repeat" description="PPR" evidence="2">
    <location>
        <begin position="397"/>
        <end position="431"/>
    </location>
</feature>
<accession>A0A176VG15</accession>
<dbReference type="Pfam" id="PF01535">
    <property type="entry name" value="PPR"/>
    <property type="match status" value="3"/>
</dbReference>
<protein>
    <recommendedName>
        <fullName evidence="4">CBS domain-containing protein</fullName>
    </recommendedName>
</protein>
<evidence type="ECO:0000256" key="2">
    <source>
        <dbReference type="PROSITE-ProRule" id="PRU00708"/>
    </source>
</evidence>
<dbReference type="Gene3D" id="1.25.40.10">
    <property type="entry name" value="Tetratricopeptide repeat domain"/>
    <property type="match status" value="3"/>
</dbReference>
<reference evidence="5" key="1">
    <citation type="submission" date="2016-03" db="EMBL/GenBank/DDBJ databases">
        <title>Mechanisms controlling the formation of the plant cell surface in tip-growing cells are functionally conserved among land plants.</title>
        <authorList>
            <person name="Honkanen S."/>
            <person name="Jones V.A."/>
            <person name="Morieri G."/>
            <person name="Champion C."/>
            <person name="Hetherington A.J."/>
            <person name="Kelly S."/>
            <person name="Saint-Marcoux D."/>
            <person name="Proust H."/>
            <person name="Prescott H."/>
            <person name="Dolan L."/>
        </authorList>
    </citation>
    <scope>NUCLEOTIDE SEQUENCE [LARGE SCALE GENOMIC DNA]</scope>
    <source>
        <tissue evidence="5">Whole gametophyte</tissue>
    </source>
</reference>
<dbReference type="NCBIfam" id="TIGR00756">
    <property type="entry name" value="PPR"/>
    <property type="match status" value="4"/>
</dbReference>
<comment type="caution">
    <text evidence="5">The sequence shown here is derived from an EMBL/GenBank/DDBJ whole genome shotgun (WGS) entry which is preliminary data.</text>
</comment>
<dbReference type="EMBL" id="LVLJ01003744">
    <property type="protein sequence ID" value="OAE19849.1"/>
    <property type="molecule type" value="Genomic_DNA"/>
</dbReference>
<keyword evidence="1" id="KW-0677">Repeat</keyword>
<gene>
    <name evidence="5" type="ORF">AXG93_1130s1020</name>
</gene>
<dbReference type="InterPro" id="IPR011990">
    <property type="entry name" value="TPR-like_helical_dom_sf"/>
</dbReference>
<dbReference type="PROSITE" id="PS51375">
    <property type="entry name" value="PPR"/>
    <property type="match status" value="3"/>
</dbReference>
<feature type="region of interest" description="Disordered" evidence="3">
    <location>
        <begin position="33"/>
        <end position="67"/>
    </location>
</feature>
<dbReference type="AlphaFoldDB" id="A0A176VG15"/>
<keyword evidence="6" id="KW-1185">Reference proteome</keyword>
<dbReference type="InterPro" id="IPR000644">
    <property type="entry name" value="CBS_dom"/>
</dbReference>
<dbReference type="SUPFAM" id="SSF54631">
    <property type="entry name" value="CBS-domain pair"/>
    <property type="match status" value="1"/>
</dbReference>
<name>A0A176VG15_MARPO</name>
<dbReference type="Proteomes" id="UP000077202">
    <property type="component" value="Unassembled WGS sequence"/>
</dbReference>
<proteinExistence type="predicted"/>
<dbReference type="InterPro" id="IPR002885">
    <property type="entry name" value="PPR_rpt"/>
</dbReference>
<feature type="domain" description="CBS" evidence="4">
    <location>
        <begin position="642"/>
        <end position="680"/>
    </location>
</feature>
<dbReference type="Pfam" id="PF13041">
    <property type="entry name" value="PPR_2"/>
    <property type="match status" value="2"/>
</dbReference>
<dbReference type="InterPro" id="IPR044781">
    <property type="entry name" value="At5g10690-like"/>
</dbReference>
<feature type="repeat" description="PPR" evidence="2">
    <location>
        <begin position="250"/>
        <end position="280"/>
    </location>
</feature>
<evidence type="ECO:0000313" key="5">
    <source>
        <dbReference type="EMBL" id="OAE19849.1"/>
    </source>
</evidence>
<evidence type="ECO:0000256" key="1">
    <source>
        <dbReference type="ARBA" id="ARBA00022737"/>
    </source>
</evidence>
<dbReference type="PANTHER" id="PTHR47581:SF2">
    <property type="entry name" value="OS09G0431600 PROTEIN"/>
    <property type="match status" value="1"/>
</dbReference>
<dbReference type="InterPro" id="IPR046342">
    <property type="entry name" value="CBS_dom_sf"/>
</dbReference>
<evidence type="ECO:0000259" key="4">
    <source>
        <dbReference type="Pfam" id="PF00571"/>
    </source>
</evidence>
<dbReference type="Pfam" id="PF00571">
    <property type="entry name" value="CBS"/>
    <property type="match status" value="1"/>
</dbReference>
<organism evidence="5 6">
    <name type="scientific">Marchantia polymorpha subsp. ruderalis</name>
    <dbReference type="NCBI Taxonomy" id="1480154"/>
    <lineage>
        <taxon>Eukaryota</taxon>
        <taxon>Viridiplantae</taxon>
        <taxon>Streptophyta</taxon>
        <taxon>Embryophyta</taxon>
        <taxon>Marchantiophyta</taxon>
        <taxon>Marchantiopsida</taxon>
        <taxon>Marchantiidae</taxon>
        <taxon>Marchantiales</taxon>
        <taxon>Marchantiaceae</taxon>
        <taxon>Marchantia</taxon>
    </lineage>
</organism>
<feature type="repeat" description="PPR" evidence="2">
    <location>
        <begin position="362"/>
        <end position="396"/>
    </location>
</feature>